<evidence type="ECO:0008006" key="5">
    <source>
        <dbReference type="Google" id="ProtNLM"/>
    </source>
</evidence>
<accession>A0ABV0TG14</accession>
<dbReference type="EMBL" id="JAHRIQ010029438">
    <property type="protein sequence ID" value="MEQ2230961.1"/>
    <property type="molecule type" value="Genomic_DNA"/>
</dbReference>
<evidence type="ECO:0000313" key="3">
    <source>
        <dbReference type="EMBL" id="MEQ2230961.1"/>
    </source>
</evidence>
<proteinExistence type="predicted"/>
<keyword evidence="2" id="KW-0732">Signal</keyword>
<gene>
    <name evidence="3" type="ORF">ILYODFUR_034564</name>
</gene>
<feature type="region of interest" description="Disordered" evidence="1">
    <location>
        <begin position="63"/>
        <end position="106"/>
    </location>
</feature>
<protein>
    <recommendedName>
        <fullName evidence="5">Secreted protein</fullName>
    </recommendedName>
</protein>
<feature type="compositionally biased region" description="Low complexity" evidence="1">
    <location>
        <begin position="88"/>
        <end position="101"/>
    </location>
</feature>
<sequence>MESHLPAFLFCWLISITSACSSVVFCSANEASWPNISKGGSDWRSCSPEPLPSGYGTYPSTTHQAAGHHCATSSLPRSAPGTLGWPRSTASSAISSSSSSSCALQQIQQHISLPPNSNQGKTHRHKH</sequence>
<comment type="caution">
    <text evidence="3">The sequence shown here is derived from an EMBL/GenBank/DDBJ whole genome shotgun (WGS) entry which is preliminary data.</text>
</comment>
<keyword evidence="4" id="KW-1185">Reference proteome</keyword>
<organism evidence="3 4">
    <name type="scientific">Ilyodon furcidens</name>
    <name type="common">goldbreast splitfin</name>
    <dbReference type="NCBI Taxonomy" id="33524"/>
    <lineage>
        <taxon>Eukaryota</taxon>
        <taxon>Metazoa</taxon>
        <taxon>Chordata</taxon>
        <taxon>Craniata</taxon>
        <taxon>Vertebrata</taxon>
        <taxon>Euteleostomi</taxon>
        <taxon>Actinopterygii</taxon>
        <taxon>Neopterygii</taxon>
        <taxon>Teleostei</taxon>
        <taxon>Neoteleostei</taxon>
        <taxon>Acanthomorphata</taxon>
        <taxon>Ovalentaria</taxon>
        <taxon>Atherinomorphae</taxon>
        <taxon>Cyprinodontiformes</taxon>
        <taxon>Goodeidae</taxon>
        <taxon>Ilyodon</taxon>
    </lineage>
</organism>
<feature type="chain" id="PRO_5047103934" description="Secreted protein" evidence="2">
    <location>
        <begin position="20"/>
        <end position="127"/>
    </location>
</feature>
<feature type="signal peptide" evidence="2">
    <location>
        <begin position="1"/>
        <end position="19"/>
    </location>
</feature>
<evidence type="ECO:0000256" key="1">
    <source>
        <dbReference type="SAM" id="MobiDB-lite"/>
    </source>
</evidence>
<name>A0ABV0TG14_9TELE</name>
<evidence type="ECO:0000313" key="4">
    <source>
        <dbReference type="Proteomes" id="UP001482620"/>
    </source>
</evidence>
<dbReference type="Proteomes" id="UP001482620">
    <property type="component" value="Unassembled WGS sequence"/>
</dbReference>
<reference evidence="3 4" key="1">
    <citation type="submission" date="2021-06" db="EMBL/GenBank/DDBJ databases">
        <authorList>
            <person name="Palmer J.M."/>
        </authorList>
    </citation>
    <scope>NUCLEOTIDE SEQUENCE [LARGE SCALE GENOMIC DNA]</scope>
    <source>
        <strain evidence="4">if_2019</strain>
        <tissue evidence="3">Muscle</tissue>
    </source>
</reference>
<evidence type="ECO:0000256" key="2">
    <source>
        <dbReference type="SAM" id="SignalP"/>
    </source>
</evidence>